<dbReference type="InterPro" id="IPR011010">
    <property type="entry name" value="DNA_brk_join_enz"/>
</dbReference>
<dbReference type="PROSITE" id="PS51900">
    <property type="entry name" value="CB"/>
    <property type="match status" value="1"/>
</dbReference>
<dbReference type="CDD" id="cd00397">
    <property type="entry name" value="DNA_BRE_C"/>
    <property type="match status" value="1"/>
</dbReference>
<comment type="caution">
    <text evidence="8">The sequence shown here is derived from an EMBL/GenBank/DDBJ whole genome shotgun (WGS) entry which is preliminary data.</text>
</comment>
<evidence type="ECO:0000256" key="4">
    <source>
        <dbReference type="ARBA" id="ARBA00023172"/>
    </source>
</evidence>
<reference evidence="8 9" key="1">
    <citation type="submission" date="2022-06" db="EMBL/GenBank/DDBJ databases">
        <authorList>
            <person name="Jeon C.O."/>
        </authorList>
    </citation>
    <scope>NUCLEOTIDE SEQUENCE [LARGE SCALE GENOMIC DNA]</scope>
    <source>
        <strain evidence="8 9">KCTC 13943</strain>
    </source>
</reference>
<dbReference type="Pfam" id="PF02899">
    <property type="entry name" value="Phage_int_SAM_1"/>
    <property type="match status" value="1"/>
</dbReference>
<keyword evidence="4" id="KW-0233">DNA recombination</keyword>
<dbReference type="InterPro" id="IPR044068">
    <property type="entry name" value="CB"/>
</dbReference>
<dbReference type="Pfam" id="PF00589">
    <property type="entry name" value="Phage_integrase"/>
    <property type="match status" value="1"/>
</dbReference>
<dbReference type="InterPro" id="IPR050090">
    <property type="entry name" value="Tyrosine_recombinase_XerCD"/>
</dbReference>
<dbReference type="InterPro" id="IPR013762">
    <property type="entry name" value="Integrase-like_cat_sf"/>
</dbReference>
<dbReference type="Gene3D" id="1.10.150.130">
    <property type="match status" value="1"/>
</dbReference>
<dbReference type="EMBL" id="JAMQCR010000002">
    <property type="protein sequence ID" value="MCM2535099.1"/>
    <property type="molecule type" value="Genomic_DNA"/>
</dbReference>
<dbReference type="PROSITE" id="PS51898">
    <property type="entry name" value="TYR_RECOMBINASE"/>
    <property type="match status" value="1"/>
</dbReference>
<dbReference type="PANTHER" id="PTHR30349">
    <property type="entry name" value="PHAGE INTEGRASE-RELATED"/>
    <property type="match status" value="1"/>
</dbReference>
<evidence type="ECO:0000259" key="6">
    <source>
        <dbReference type="PROSITE" id="PS51898"/>
    </source>
</evidence>
<evidence type="ECO:0000313" key="8">
    <source>
        <dbReference type="EMBL" id="MCM2535099.1"/>
    </source>
</evidence>
<evidence type="ECO:0000259" key="7">
    <source>
        <dbReference type="PROSITE" id="PS51900"/>
    </source>
</evidence>
<dbReference type="PANTHER" id="PTHR30349:SF41">
    <property type="entry name" value="INTEGRASE_RECOMBINASE PROTEIN MJ0367-RELATED"/>
    <property type="match status" value="1"/>
</dbReference>
<organism evidence="8 9">
    <name type="scientific">Neobacillus pocheonensis</name>
    <dbReference type="NCBI Taxonomy" id="363869"/>
    <lineage>
        <taxon>Bacteria</taxon>
        <taxon>Bacillati</taxon>
        <taxon>Bacillota</taxon>
        <taxon>Bacilli</taxon>
        <taxon>Bacillales</taxon>
        <taxon>Bacillaceae</taxon>
        <taxon>Neobacillus</taxon>
    </lineage>
</organism>
<keyword evidence="3 5" id="KW-0238">DNA-binding</keyword>
<evidence type="ECO:0000256" key="3">
    <source>
        <dbReference type="ARBA" id="ARBA00023125"/>
    </source>
</evidence>
<accession>A0ABT0WGB8</accession>
<gene>
    <name evidence="8" type="ORF">NDK43_25610</name>
</gene>
<keyword evidence="9" id="KW-1185">Reference proteome</keyword>
<sequence length="305" mass="36226">MAKVNVLQRGKFEKSVEELYEDFQLENRVKNLSEMTIRYYEQNLIHFFRYLEEMKLEYVSEIRKKLVDKYILFLKKKSLKATTINTYLRAARAFLYFAMREEYLSQFEISLIKAEKEQKEPYSDKDIKRLIKKPNLRECGFVEHRNWVMVNYLLETGNRLNTILNIKIEDIDLGNGMVILTTTKNRKAQYNPISEYIVKILTEYIRTYILNKSDFLFINELGEQMTRNSMQHAIARYNKSRGVEKTSIHAFRHTFAKHYVTSGGDAFKLQRLLGHATLDVTLNYVNLYAKDLKEGFEQHSILANY</sequence>
<evidence type="ECO:0000256" key="1">
    <source>
        <dbReference type="ARBA" id="ARBA00008857"/>
    </source>
</evidence>
<evidence type="ECO:0000256" key="5">
    <source>
        <dbReference type="PROSITE-ProRule" id="PRU01248"/>
    </source>
</evidence>
<keyword evidence="2" id="KW-0229">DNA integration</keyword>
<dbReference type="InterPro" id="IPR002104">
    <property type="entry name" value="Integrase_catalytic"/>
</dbReference>
<comment type="similarity">
    <text evidence="1">Belongs to the 'phage' integrase family.</text>
</comment>
<evidence type="ECO:0000256" key="2">
    <source>
        <dbReference type="ARBA" id="ARBA00022908"/>
    </source>
</evidence>
<dbReference type="Proteomes" id="UP001523262">
    <property type="component" value="Unassembled WGS sequence"/>
</dbReference>
<dbReference type="InterPro" id="IPR010998">
    <property type="entry name" value="Integrase_recombinase_N"/>
</dbReference>
<evidence type="ECO:0000313" key="9">
    <source>
        <dbReference type="Proteomes" id="UP001523262"/>
    </source>
</evidence>
<feature type="domain" description="Core-binding (CB)" evidence="7">
    <location>
        <begin position="14"/>
        <end position="99"/>
    </location>
</feature>
<proteinExistence type="inferred from homology"/>
<dbReference type="SUPFAM" id="SSF56349">
    <property type="entry name" value="DNA breaking-rejoining enzymes"/>
    <property type="match status" value="1"/>
</dbReference>
<dbReference type="InterPro" id="IPR004107">
    <property type="entry name" value="Integrase_SAM-like_N"/>
</dbReference>
<protein>
    <submittedName>
        <fullName evidence="8">Tyrosine-type recombinase/integrase</fullName>
    </submittedName>
</protein>
<feature type="domain" description="Tyr recombinase" evidence="6">
    <location>
        <begin position="117"/>
        <end position="297"/>
    </location>
</feature>
<dbReference type="Gene3D" id="1.10.443.10">
    <property type="entry name" value="Intergrase catalytic core"/>
    <property type="match status" value="1"/>
</dbReference>
<name>A0ABT0WGB8_9BACI</name>